<dbReference type="Proteomes" id="UP001500631">
    <property type="component" value="Unassembled WGS sequence"/>
</dbReference>
<feature type="transmembrane region" description="Helical" evidence="1">
    <location>
        <begin position="43"/>
        <end position="61"/>
    </location>
</feature>
<feature type="transmembrane region" description="Helical" evidence="1">
    <location>
        <begin position="197"/>
        <end position="217"/>
    </location>
</feature>
<feature type="transmembrane region" description="Helical" evidence="1">
    <location>
        <begin position="101"/>
        <end position="122"/>
    </location>
</feature>
<evidence type="ECO:0000256" key="1">
    <source>
        <dbReference type="SAM" id="Phobius"/>
    </source>
</evidence>
<dbReference type="Pfam" id="PF19484">
    <property type="entry name" value="DUF6020"/>
    <property type="match status" value="1"/>
</dbReference>
<organism evidence="2 3">
    <name type="scientific">Wohlfahrtiimonas larvae</name>
    <dbReference type="NCBI Taxonomy" id="1157986"/>
    <lineage>
        <taxon>Bacteria</taxon>
        <taxon>Pseudomonadati</taxon>
        <taxon>Pseudomonadota</taxon>
        <taxon>Gammaproteobacteria</taxon>
        <taxon>Cardiobacteriales</taxon>
        <taxon>Ignatzschineriaceae</taxon>
        <taxon>Wohlfahrtiimonas</taxon>
    </lineage>
</organism>
<feature type="transmembrane region" description="Helical" evidence="1">
    <location>
        <begin position="322"/>
        <end position="340"/>
    </location>
</feature>
<keyword evidence="1" id="KW-0472">Membrane</keyword>
<keyword evidence="3" id="KW-1185">Reference proteome</keyword>
<keyword evidence="1" id="KW-0812">Transmembrane</keyword>
<feature type="transmembrane region" description="Helical" evidence="1">
    <location>
        <begin position="253"/>
        <end position="270"/>
    </location>
</feature>
<feature type="transmembrane region" description="Helical" evidence="1">
    <location>
        <begin position="585"/>
        <end position="603"/>
    </location>
</feature>
<feature type="transmembrane region" description="Helical" evidence="1">
    <location>
        <begin position="73"/>
        <end position="95"/>
    </location>
</feature>
<feature type="transmembrane region" description="Helical" evidence="1">
    <location>
        <begin position="134"/>
        <end position="154"/>
    </location>
</feature>
<proteinExistence type="predicted"/>
<name>A0ABP9MUM2_9GAMM</name>
<feature type="transmembrane region" description="Helical" evidence="1">
    <location>
        <begin position="12"/>
        <end position="31"/>
    </location>
</feature>
<feature type="transmembrane region" description="Helical" evidence="1">
    <location>
        <begin position="229"/>
        <end position="247"/>
    </location>
</feature>
<comment type="caution">
    <text evidence="2">The sequence shown here is derived from an EMBL/GenBank/DDBJ whole genome shotgun (WGS) entry which is preliminary data.</text>
</comment>
<gene>
    <name evidence="2" type="ORF">GCM10023338_17870</name>
</gene>
<evidence type="ECO:0000313" key="3">
    <source>
        <dbReference type="Proteomes" id="UP001500631"/>
    </source>
</evidence>
<feature type="transmembrane region" description="Helical" evidence="1">
    <location>
        <begin position="277"/>
        <end position="294"/>
    </location>
</feature>
<dbReference type="EMBL" id="BAABKE010000005">
    <property type="protein sequence ID" value="GAA5101579.1"/>
    <property type="molecule type" value="Genomic_DNA"/>
</dbReference>
<feature type="transmembrane region" description="Helical" evidence="1">
    <location>
        <begin position="609"/>
        <end position="626"/>
    </location>
</feature>
<keyword evidence="1" id="KW-1133">Transmembrane helix</keyword>
<feature type="transmembrane region" description="Helical" evidence="1">
    <location>
        <begin position="300"/>
        <end position="315"/>
    </location>
</feature>
<feature type="transmembrane region" description="Helical" evidence="1">
    <location>
        <begin position="561"/>
        <end position="578"/>
    </location>
</feature>
<protein>
    <recommendedName>
        <fullName evidence="4">Glycosyltransferase RgtA/B/C/D-like domain-containing protein</fullName>
    </recommendedName>
</protein>
<dbReference type="InterPro" id="IPR046062">
    <property type="entry name" value="DUF6020"/>
</dbReference>
<sequence length="634" mass="74206">MIFFLKKLYGNAISVFLFILYVYLILSFAISYDFDITDLSIQAYVSIVIGALLTSCTPYIVKNTVKCDYKIIICSVVLGIFIGISTVPVGLTKFFEVQRLVISIIYFSIIVFYVINFLITPFERHKGSYSPLKASVILWGLLTIVWLSYFYAFYPGILNNDSYYQFAQAHALAPLGSHHPIFHTALIWLNIQISSNIAVYFGITIIIASSLVCYILYKFMKWGMPRIYIIVIILFYALYPINGLYLMTLWKDIPYSISLLWFSLVIYKIYRSQSEYLLSINNIITLMIVTLLVLNLRSNGIFVGIGTFIVLIILSSKYKLRLFIISMCIFGLHFSTHFYIKKKYHVLDTNFVEALAIPLQQVAGVYNGPRNIKNESVDTYFNVLLPSNNWKHYCPINVDFIKFNRHFNYQYLEEGGKFKFFKNWYRLWNEYPWEYIRAYFKQTSPLWLINRYRHEINQSCRNKTDEVRLRVGYINTVLETGDRWLYGLDYFKVKKDADLAYKKYQYVFLYPTNLTVPLTKDQYIEKVTKIKEGIYQHDIKNNILKPYYTYALQYVFDNASIFANGGIVTLVFLFVLSASIAKRQVIICVPLLINLLTLFISAPAPDFRYIFSVLFSLPIMLFINKIPNYREDIQ</sequence>
<evidence type="ECO:0000313" key="2">
    <source>
        <dbReference type="EMBL" id="GAA5101579.1"/>
    </source>
</evidence>
<reference evidence="3" key="1">
    <citation type="journal article" date="2019" name="Int. J. Syst. Evol. Microbiol.">
        <title>The Global Catalogue of Microorganisms (GCM) 10K type strain sequencing project: providing services to taxonomists for standard genome sequencing and annotation.</title>
        <authorList>
            <consortium name="The Broad Institute Genomics Platform"/>
            <consortium name="The Broad Institute Genome Sequencing Center for Infectious Disease"/>
            <person name="Wu L."/>
            <person name="Ma J."/>
        </authorList>
    </citation>
    <scope>NUCLEOTIDE SEQUENCE [LARGE SCALE GENOMIC DNA]</scope>
    <source>
        <strain evidence="3">JCM 18424</strain>
    </source>
</reference>
<dbReference type="RefSeq" id="WP_077925647.1">
    <property type="nucleotide sequence ID" value="NZ_BAABKE010000005.1"/>
</dbReference>
<evidence type="ECO:0008006" key="4">
    <source>
        <dbReference type="Google" id="ProtNLM"/>
    </source>
</evidence>
<accession>A0ABP9MUM2</accession>